<accession>A0A518HMT5</accession>
<name>A0A518HMT5_9BACT</name>
<dbReference type="KEGG" id="snep:Enr13x_20080"/>
<evidence type="ECO:0000313" key="3">
    <source>
        <dbReference type="Proteomes" id="UP000319004"/>
    </source>
</evidence>
<dbReference type="Proteomes" id="UP000319004">
    <property type="component" value="Chromosome"/>
</dbReference>
<gene>
    <name evidence="2" type="ORF">Enr13x_20080</name>
</gene>
<organism evidence="2 3">
    <name type="scientific">Stieleria neptunia</name>
    <dbReference type="NCBI Taxonomy" id="2527979"/>
    <lineage>
        <taxon>Bacteria</taxon>
        <taxon>Pseudomonadati</taxon>
        <taxon>Planctomycetota</taxon>
        <taxon>Planctomycetia</taxon>
        <taxon>Pirellulales</taxon>
        <taxon>Pirellulaceae</taxon>
        <taxon>Stieleria</taxon>
    </lineage>
</organism>
<dbReference type="EMBL" id="CP037423">
    <property type="protein sequence ID" value="QDV42165.1"/>
    <property type="molecule type" value="Genomic_DNA"/>
</dbReference>
<keyword evidence="1" id="KW-0812">Transmembrane</keyword>
<reference evidence="2 3" key="1">
    <citation type="submission" date="2019-03" db="EMBL/GenBank/DDBJ databases">
        <title>Deep-cultivation of Planctomycetes and their phenomic and genomic characterization uncovers novel biology.</title>
        <authorList>
            <person name="Wiegand S."/>
            <person name="Jogler M."/>
            <person name="Boedeker C."/>
            <person name="Pinto D."/>
            <person name="Vollmers J."/>
            <person name="Rivas-Marin E."/>
            <person name="Kohn T."/>
            <person name="Peeters S.H."/>
            <person name="Heuer A."/>
            <person name="Rast P."/>
            <person name="Oberbeckmann S."/>
            <person name="Bunk B."/>
            <person name="Jeske O."/>
            <person name="Meyerdierks A."/>
            <person name="Storesund J.E."/>
            <person name="Kallscheuer N."/>
            <person name="Luecker S."/>
            <person name="Lage O.M."/>
            <person name="Pohl T."/>
            <person name="Merkel B.J."/>
            <person name="Hornburger P."/>
            <person name="Mueller R.-W."/>
            <person name="Bruemmer F."/>
            <person name="Labrenz M."/>
            <person name="Spormann A.M."/>
            <person name="Op den Camp H."/>
            <person name="Overmann J."/>
            <person name="Amann R."/>
            <person name="Jetten M.S.M."/>
            <person name="Mascher T."/>
            <person name="Medema M.H."/>
            <person name="Devos D.P."/>
            <person name="Kaster A.-K."/>
            <person name="Ovreas L."/>
            <person name="Rohde M."/>
            <person name="Galperin M.Y."/>
            <person name="Jogler C."/>
        </authorList>
    </citation>
    <scope>NUCLEOTIDE SEQUENCE [LARGE SCALE GENOMIC DNA]</scope>
    <source>
        <strain evidence="2 3">Enr13</strain>
    </source>
</reference>
<evidence type="ECO:0000256" key="1">
    <source>
        <dbReference type="SAM" id="Phobius"/>
    </source>
</evidence>
<evidence type="ECO:0000313" key="2">
    <source>
        <dbReference type="EMBL" id="QDV42165.1"/>
    </source>
</evidence>
<feature type="transmembrane region" description="Helical" evidence="1">
    <location>
        <begin position="114"/>
        <end position="133"/>
    </location>
</feature>
<sequence length="269" mass="31090">MRTPQEIDEKLAETIRQVYKRPLMFARKHDVERSLWDFHWAWAIVHNLEKQLRDIHSETLREHHAPAGFFSRFRHDNPTASDDDALAFTLDEWRRISRTLPFHEQRKNVPRLRFSLRLLLVAPLAAALAIHLWPAGQDGPMEFNIGTVSVGSQIVHTFEVQNRTGRPLRLALGGCGCPDRCELTDDRLMQGEISYFDAALSVRSGQEPGARIEVHYELLTDIPDRPRITFRLVGNVATPADHNSTRNNRMRRNTRVEVFEDGTLYARPR</sequence>
<dbReference type="RefSeq" id="WP_145385836.1">
    <property type="nucleotide sequence ID" value="NZ_CP037423.1"/>
</dbReference>
<dbReference type="OrthoDB" id="9553949at2"/>
<proteinExistence type="predicted"/>
<protein>
    <recommendedName>
        <fullName evidence="4">DUF1573 domain-containing protein</fullName>
    </recommendedName>
</protein>
<keyword evidence="3" id="KW-1185">Reference proteome</keyword>
<dbReference type="AlphaFoldDB" id="A0A518HMT5"/>
<keyword evidence="1" id="KW-0472">Membrane</keyword>
<evidence type="ECO:0008006" key="4">
    <source>
        <dbReference type="Google" id="ProtNLM"/>
    </source>
</evidence>
<keyword evidence="1" id="KW-1133">Transmembrane helix</keyword>